<gene>
    <name evidence="2" type="primary">dtd</name>
    <name evidence="3" type="ORF">J421_3872</name>
</gene>
<dbReference type="STRING" id="861299.J421_3872"/>
<sequence length="131" mass="14353">MGDRVTGRIGRGFVLLVGFTHTDGDAELEWMTEKVLGLRVFSDADDKMNLALGDVGGALLVVSQFTLYGDARKGKRPSFIDAARPEHAVPLYERFVALLRARGALVETGEFGAMMDVELVNDGPVTLWLER</sequence>
<dbReference type="GO" id="GO:0005737">
    <property type="term" value="C:cytoplasm"/>
    <property type="evidence" value="ECO:0007669"/>
    <property type="project" value="UniProtKB-SubCell"/>
</dbReference>
<dbReference type="NCBIfam" id="TIGR00256">
    <property type="entry name" value="D-aminoacyl-tRNA deacylase"/>
    <property type="match status" value="1"/>
</dbReference>
<keyword evidence="2" id="KW-0820">tRNA-binding</keyword>
<dbReference type="SUPFAM" id="SSF69500">
    <property type="entry name" value="DTD-like"/>
    <property type="match status" value="1"/>
</dbReference>
<dbReference type="GO" id="GO:0043908">
    <property type="term" value="F:Ser(Gly)-tRNA(Ala) hydrolase activity"/>
    <property type="evidence" value="ECO:0007669"/>
    <property type="project" value="UniProtKB-UniRule"/>
</dbReference>
<dbReference type="EC" id="3.1.1.96" evidence="2"/>
<dbReference type="FunFam" id="3.50.80.10:FF:000001">
    <property type="entry name" value="D-aminoacyl-tRNA deacylase"/>
    <property type="match status" value="1"/>
</dbReference>
<dbReference type="EMBL" id="CP007128">
    <property type="protein sequence ID" value="AHG91409.1"/>
    <property type="molecule type" value="Genomic_DNA"/>
</dbReference>
<dbReference type="PATRIC" id="fig|861299.3.peg.3928"/>
<comment type="catalytic activity">
    <reaction evidence="2">
        <text>glycyl-tRNA(Ala) + H2O = tRNA(Ala) + glycine + H(+)</text>
        <dbReference type="Rhea" id="RHEA:53744"/>
        <dbReference type="Rhea" id="RHEA-COMP:9657"/>
        <dbReference type="Rhea" id="RHEA-COMP:13640"/>
        <dbReference type="ChEBI" id="CHEBI:15377"/>
        <dbReference type="ChEBI" id="CHEBI:15378"/>
        <dbReference type="ChEBI" id="CHEBI:57305"/>
        <dbReference type="ChEBI" id="CHEBI:78442"/>
        <dbReference type="ChEBI" id="CHEBI:78522"/>
    </reaction>
</comment>
<keyword evidence="2" id="KW-0378">Hydrolase</keyword>
<feature type="short sequence motif" description="Gly-cisPro motif, important for rejection of L-amino acids" evidence="2">
    <location>
        <begin position="123"/>
        <end position="124"/>
    </location>
</feature>
<dbReference type="HAMAP" id="MF_00518">
    <property type="entry name" value="Deacylase_Dtd"/>
    <property type="match status" value="1"/>
</dbReference>
<dbReference type="Proteomes" id="UP000019151">
    <property type="component" value="Chromosome"/>
</dbReference>
<comment type="subcellular location">
    <subcellularLocation>
        <location evidence="2">Cytoplasm</location>
    </subcellularLocation>
</comment>
<dbReference type="InterPro" id="IPR003732">
    <property type="entry name" value="Daa-tRNA_deacyls_DTD"/>
</dbReference>
<dbReference type="GO" id="GO:0019478">
    <property type="term" value="P:D-amino acid catabolic process"/>
    <property type="evidence" value="ECO:0007669"/>
    <property type="project" value="UniProtKB-UniRule"/>
</dbReference>
<dbReference type="PANTHER" id="PTHR10472:SF5">
    <property type="entry name" value="D-AMINOACYL-TRNA DEACYLASE 1"/>
    <property type="match status" value="1"/>
</dbReference>
<comment type="catalytic activity">
    <reaction evidence="2">
        <text>a D-aminoacyl-tRNA + H2O = a tRNA + a D-alpha-amino acid + H(+)</text>
        <dbReference type="Rhea" id="RHEA:13953"/>
        <dbReference type="Rhea" id="RHEA-COMP:10123"/>
        <dbReference type="Rhea" id="RHEA-COMP:10124"/>
        <dbReference type="ChEBI" id="CHEBI:15377"/>
        <dbReference type="ChEBI" id="CHEBI:15378"/>
        <dbReference type="ChEBI" id="CHEBI:59871"/>
        <dbReference type="ChEBI" id="CHEBI:78442"/>
        <dbReference type="ChEBI" id="CHEBI:79333"/>
        <dbReference type="EC" id="3.1.1.96"/>
    </reaction>
</comment>
<evidence type="ECO:0000256" key="1">
    <source>
        <dbReference type="ARBA" id="ARBA00009673"/>
    </source>
</evidence>
<keyword evidence="2" id="KW-0963">Cytoplasm</keyword>
<name>W0RJY6_9BACT</name>
<keyword evidence="4" id="KW-1185">Reference proteome</keyword>
<dbReference type="EC" id="3.1.1.-" evidence="2"/>
<comment type="domain">
    <text evidence="2">A Gly-cisPro motif from one monomer fits into the active site of the other monomer to allow specific chiral rejection of L-amino acids.</text>
</comment>
<evidence type="ECO:0000256" key="2">
    <source>
        <dbReference type="HAMAP-Rule" id="MF_00518"/>
    </source>
</evidence>
<comment type="subunit">
    <text evidence="2">Homodimer.</text>
</comment>
<dbReference type="Gene3D" id="3.50.80.10">
    <property type="entry name" value="D-tyrosyl-tRNA(Tyr) deacylase"/>
    <property type="match status" value="1"/>
</dbReference>
<evidence type="ECO:0000313" key="3">
    <source>
        <dbReference type="EMBL" id="AHG91409.1"/>
    </source>
</evidence>
<dbReference type="Pfam" id="PF02580">
    <property type="entry name" value="Tyr_Deacylase"/>
    <property type="match status" value="1"/>
</dbReference>
<reference evidence="3 4" key="1">
    <citation type="journal article" date="2014" name="Genome Announc.">
        <title>Genome Sequence and Methylome of Soil Bacterium Gemmatirosa kalamazoonensis KBS708T, a Member of the Rarely Cultivated Gemmatimonadetes Phylum.</title>
        <authorList>
            <person name="Debruyn J.M."/>
            <person name="Radosevich M."/>
            <person name="Wommack K.E."/>
            <person name="Polson S.W."/>
            <person name="Hauser L.J."/>
            <person name="Fawaz M.N."/>
            <person name="Korlach J."/>
            <person name="Tsai Y.C."/>
        </authorList>
    </citation>
    <scope>NUCLEOTIDE SEQUENCE [LARGE SCALE GENOMIC DNA]</scope>
    <source>
        <strain evidence="3 4">KBS708</strain>
    </source>
</reference>
<dbReference type="InterPro" id="IPR023509">
    <property type="entry name" value="DTD-like_sf"/>
</dbReference>
<dbReference type="eggNOG" id="COG1490">
    <property type="taxonomic scope" value="Bacteria"/>
</dbReference>
<comment type="function">
    <text evidence="2">An aminoacyl-tRNA editing enzyme that deacylates mischarged D-aminoacyl-tRNAs. Also deacylates mischarged glycyl-tRNA(Ala), protecting cells against glycine mischarging by AlaRS. Acts via tRNA-based rather than protein-based catalysis; rejects L-amino acids rather than detecting D-amino acids in the active site. By recycling D-aminoacyl-tRNA to D-amino acids and free tRNA molecules, this enzyme counteracts the toxicity associated with the formation of D-aminoacyl-tRNA entities in vivo and helps enforce protein L-homochirality.</text>
</comment>
<evidence type="ECO:0000313" key="4">
    <source>
        <dbReference type="Proteomes" id="UP000019151"/>
    </source>
</evidence>
<dbReference type="InParanoid" id="W0RJY6"/>
<dbReference type="PANTHER" id="PTHR10472">
    <property type="entry name" value="D-TYROSYL-TRNA TYR DEACYLASE"/>
    <property type="match status" value="1"/>
</dbReference>
<dbReference type="HOGENOM" id="CLU_076901_1_0_0"/>
<proteinExistence type="inferred from homology"/>
<keyword evidence="2" id="KW-0694">RNA-binding</keyword>
<dbReference type="AlphaFoldDB" id="W0RJY6"/>
<dbReference type="GO" id="GO:0106026">
    <property type="term" value="F:Gly-tRNA(Ala) deacylase activity"/>
    <property type="evidence" value="ECO:0007669"/>
    <property type="project" value="UniProtKB-UniRule"/>
</dbReference>
<protein>
    <recommendedName>
        <fullName evidence="2">D-aminoacyl-tRNA deacylase</fullName>
        <shortName evidence="2">DTD</shortName>
        <ecNumber evidence="2">3.1.1.96</ecNumber>
    </recommendedName>
    <alternativeName>
        <fullName evidence="2">Gly-tRNA(Ala) deacylase</fullName>
        <ecNumber evidence="2">3.1.1.-</ecNumber>
    </alternativeName>
</protein>
<dbReference type="FunCoup" id="W0RJY6">
    <property type="interactions" value="402"/>
</dbReference>
<accession>W0RJY6</accession>
<dbReference type="GO" id="GO:0000049">
    <property type="term" value="F:tRNA binding"/>
    <property type="evidence" value="ECO:0007669"/>
    <property type="project" value="UniProtKB-UniRule"/>
</dbReference>
<comment type="similarity">
    <text evidence="1 2">Belongs to the DTD family.</text>
</comment>
<dbReference type="GO" id="GO:0051500">
    <property type="term" value="F:D-tyrosyl-tRNA(Tyr) deacylase activity"/>
    <property type="evidence" value="ECO:0007669"/>
    <property type="project" value="TreeGrafter"/>
</dbReference>
<dbReference type="KEGG" id="gba:J421_3872"/>
<organism evidence="3 4">
    <name type="scientific">Gemmatirosa kalamazoonensis</name>
    <dbReference type="NCBI Taxonomy" id="861299"/>
    <lineage>
        <taxon>Bacteria</taxon>
        <taxon>Pseudomonadati</taxon>
        <taxon>Gemmatimonadota</taxon>
        <taxon>Gemmatimonadia</taxon>
        <taxon>Gemmatimonadales</taxon>
        <taxon>Gemmatimonadaceae</taxon>
        <taxon>Gemmatirosa</taxon>
    </lineage>
</organism>